<keyword evidence="3" id="KW-1185">Reference proteome</keyword>
<dbReference type="Proteomes" id="UP000887567">
    <property type="component" value="Unplaced"/>
</dbReference>
<sequence length="185" mass="20211">MSQAPANPAPQAVQQLAAAQDGEAQNQPQPAAAAQVPAADQAQDAPQQQPRAQANEIQTLKAEVEALKQSNAAQDVETALTLLRQQITRPPALFDSHATMAALELLIDSCRANGDQRLTRYNTILKQIRSMVGHPSLQNVFLKLVGSKEEVEVSREIQKALKHSHQPQAPLPRDLYWQKGVGLHR</sequence>
<dbReference type="EnsemblMetazoa" id="XM_021049507.2">
    <property type="protein sequence ID" value="XP_020905166.1"/>
    <property type="gene ID" value="LOC110243412"/>
</dbReference>
<name>A0A913XJ07_EXADI</name>
<organism evidence="2 3">
    <name type="scientific">Exaiptasia diaphana</name>
    <name type="common">Tropical sea anemone</name>
    <name type="synonym">Aiptasia pulchella</name>
    <dbReference type="NCBI Taxonomy" id="2652724"/>
    <lineage>
        <taxon>Eukaryota</taxon>
        <taxon>Metazoa</taxon>
        <taxon>Cnidaria</taxon>
        <taxon>Anthozoa</taxon>
        <taxon>Hexacorallia</taxon>
        <taxon>Actiniaria</taxon>
        <taxon>Aiptasiidae</taxon>
        <taxon>Exaiptasia</taxon>
    </lineage>
</organism>
<evidence type="ECO:0000313" key="2">
    <source>
        <dbReference type="EnsemblMetazoa" id="XP_020905166.1"/>
    </source>
</evidence>
<accession>A0A913XJ07</accession>
<proteinExistence type="predicted"/>
<dbReference type="GeneID" id="110243412"/>
<feature type="region of interest" description="Disordered" evidence="1">
    <location>
        <begin position="1"/>
        <end position="54"/>
    </location>
</feature>
<dbReference type="KEGG" id="epa:110243412"/>
<protein>
    <submittedName>
        <fullName evidence="2">Uncharacterized protein</fullName>
    </submittedName>
</protein>
<evidence type="ECO:0000313" key="3">
    <source>
        <dbReference type="Proteomes" id="UP000887567"/>
    </source>
</evidence>
<evidence type="ECO:0000256" key="1">
    <source>
        <dbReference type="SAM" id="MobiDB-lite"/>
    </source>
</evidence>
<dbReference type="OrthoDB" id="5977850at2759"/>
<dbReference type="AlphaFoldDB" id="A0A913XJ07"/>
<dbReference type="RefSeq" id="XP_020905166.1">
    <property type="nucleotide sequence ID" value="XM_021049507.2"/>
</dbReference>
<reference evidence="2" key="1">
    <citation type="submission" date="2022-11" db="UniProtKB">
        <authorList>
            <consortium name="EnsemblMetazoa"/>
        </authorList>
    </citation>
    <scope>IDENTIFICATION</scope>
</reference>